<dbReference type="Pfam" id="PF13509">
    <property type="entry name" value="S1_2"/>
    <property type="match status" value="1"/>
</dbReference>
<evidence type="ECO:0000256" key="2">
    <source>
        <dbReference type="SAM" id="MobiDB-lite"/>
    </source>
</evidence>
<protein>
    <submittedName>
        <fullName evidence="4">S1 RNA-binding domain-containing protein</fullName>
    </submittedName>
</protein>
<dbReference type="InterPro" id="IPR012340">
    <property type="entry name" value="NA-bd_OB-fold"/>
</dbReference>
<dbReference type="InterPro" id="IPR036388">
    <property type="entry name" value="WH-like_DNA-bd_sf"/>
</dbReference>
<proteinExistence type="inferred from homology"/>
<dbReference type="Gene3D" id="1.10.10.10">
    <property type="entry name" value="Winged helix-like DNA-binding domain superfamily/Winged helix DNA-binding domain"/>
    <property type="match status" value="1"/>
</dbReference>
<dbReference type="PANTHER" id="PTHR37296">
    <property type="entry name" value="CONSERVED VIRULENCE FACTOR B"/>
    <property type="match status" value="1"/>
</dbReference>
<dbReference type="InterPro" id="IPR003029">
    <property type="entry name" value="S1_domain"/>
</dbReference>
<dbReference type="InterPro" id="IPR039566">
    <property type="entry name" value="CvfB_S1_st"/>
</dbReference>
<keyword evidence="5" id="KW-1185">Reference proteome</keyword>
<dbReference type="PANTHER" id="PTHR37296:SF1">
    <property type="entry name" value="CONSERVED VIRULENCE FACTOR B"/>
    <property type="match status" value="1"/>
</dbReference>
<name>A0ABW0W0X0_9BACL</name>
<dbReference type="PROSITE" id="PS50126">
    <property type="entry name" value="S1"/>
    <property type="match status" value="1"/>
</dbReference>
<gene>
    <name evidence="4" type="ORF">ACFPYJ_22280</name>
</gene>
<evidence type="ECO:0000313" key="5">
    <source>
        <dbReference type="Proteomes" id="UP001596047"/>
    </source>
</evidence>
<dbReference type="PIRSF" id="PIRSF012524">
    <property type="entry name" value="YitL_S1"/>
    <property type="match status" value="1"/>
</dbReference>
<feature type="region of interest" description="Disordered" evidence="2">
    <location>
        <begin position="287"/>
        <end position="316"/>
    </location>
</feature>
<dbReference type="InterPro" id="IPR048588">
    <property type="entry name" value="CvfB_S1_2nd"/>
</dbReference>
<evidence type="ECO:0000259" key="3">
    <source>
        <dbReference type="PROSITE" id="PS50126"/>
    </source>
</evidence>
<feature type="compositionally biased region" description="Low complexity" evidence="2">
    <location>
        <begin position="297"/>
        <end position="316"/>
    </location>
</feature>
<dbReference type="InterPro" id="IPR048587">
    <property type="entry name" value="CvfB_S1_3rd"/>
</dbReference>
<dbReference type="RefSeq" id="WP_379190419.1">
    <property type="nucleotide sequence ID" value="NZ_JBHSOW010000080.1"/>
</dbReference>
<sequence>MTLIPGTIQKLKLAREVSPYGYFLTDGESEVLMHYTEIVGHRPKVGEEYDVFIFFDSEDRIAATMKTPLIMLGEVARLAVADIHPRIGAFLEMGLGRQLLLPLSEQPELKELRPKRGDEVHVILAQDKIGRLVAKVAFEEELAEVAFRVPESWHNTWVEGWVTKTLKIGSFVMIDGGVLGFGAYGFIPADERTRLLRLGERVRARVTFVREDGRANLSMNHLKQVGRLEDSDRILEYLRERPGGAMPYSDETQADIIKQKFGISKGAFKRAVGKLMREGLVMQEGSWTKLRPEAQPGAEAADAGIEAADGQAGLKE</sequence>
<reference evidence="5" key="1">
    <citation type="journal article" date="2019" name="Int. J. Syst. Evol. Microbiol.">
        <title>The Global Catalogue of Microorganisms (GCM) 10K type strain sequencing project: providing services to taxonomists for standard genome sequencing and annotation.</title>
        <authorList>
            <consortium name="The Broad Institute Genomics Platform"/>
            <consortium name="The Broad Institute Genome Sequencing Center for Infectious Disease"/>
            <person name="Wu L."/>
            <person name="Ma J."/>
        </authorList>
    </citation>
    <scope>NUCLEOTIDE SEQUENCE [LARGE SCALE GENOMIC DNA]</scope>
    <source>
        <strain evidence="5">CGMCC 1.3240</strain>
    </source>
</reference>
<evidence type="ECO:0000313" key="4">
    <source>
        <dbReference type="EMBL" id="MFC5651795.1"/>
    </source>
</evidence>
<dbReference type="EMBL" id="JBHSOW010000080">
    <property type="protein sequence ID" value="MFC5651795.1"/>
    <property type="molecule type" value="Genomic_DNA"/>
</dbReference>
<accession>A0ABW0W0X0</accession>
<feature type="domain" description="S1 motif" evidence="3">
    <location>
        <begin position="155"/>
        <end position="220"/>
    </location>
</feature>
<organism evidence="4 5">
    <name type="scientific">Paenibacillus solisilvae</name>
    <dbReference type="NCBI Taxonomy" id="2486751"/>
    <lineage>
        <taxon>Bacteria</taxon>
        <taxon>Bacillati</taxon>
        <taxon>Bacillota</taxon>
        <taxon>Bacilli</taxon>
        <taxon>Bacillales</taxon>
        <taxon>Paenibacillaceae</taxon>
        <taxon>Paenibacillus</taxon>
    </lineage>
</organism>
<comment type="similarity">
    <text evidence="1">Belongs to the CvfB family.</text>
</comment>
<dbReference type="SUPFAM" id="SSF50249">
    <property type="entry name" value="Nucleic acid-binding proteins"/>
    <property type="match status" value="1"/>
</dbReference>
<dbReference type="InterPro" id="IPR040764">
    <property type="entry name" value="CvfB_WH"/>
</dbReference>
<dbReference type="Proteomes" id="UP001596047">
    <property type="component" value="Unassembled WGS sequence"/>
</dbReference>
<dbReference type="Gene3D" id="2.40.50.140">
    <property type="entry name" value="Nucleic acid-binding proteins"/>
    <property type="match status" value="2"/>
</dbReference>
<comment type="caution">
    <text evidence="4">The sequence shown here is derived from an EMBL/GenBank/DDBJ whole genome shotgun (WGS) entry which is preliminary data.</text>
</comment>
<dbReference type="Pfam" id="PF17783">
    <property type="entry name" value="WHD_CvfB"/>
    <property type="match status" value="1"/>
</dbReference>
<dbReference type="InterPro" id="IPR014464">
    <property type="entry name" value="CvfB_fam"/>
</dbReference>
<evidence type="ECO:0000256" key="1">
    <source>
        <dbReference type="PIRNR" id="PIRNR012524"/>
    </source>
</evidence>
<dbReference type="Pfam" id="PF21543">
    <property type="entry name" value="CvfB_2nd"/>
    <property type="match status" value="1"/>
</dbReference>
<dbReference type="Pfam" id="PF21191">
    <property type="entry name" value="CvfB_1st"/>
    <property type="match status" value="1"/>
</dbReference>